<accession>A0A1V3WUX7</accession>
<evidence type="ECO:0000313" key="2">
    <source>
        <dbReference type="Proteomes" id="UP000189229"/>
    </source>
</evidence>
<dbReference type="AlphaFoldDB" id="A0A1V3WUX7"/>
<organism evidence="1 2">
    <name type="scientific">Mycobacterium kansasii</name>
    <dbReference type="NCBI Taxonomy" id="1768"/>
    <lineage>
        <taxon>Bacteria</taxon>
        <taxon>Bacillati</taxon>
        <taxon>Actinomycetota</taxon>
        <taxon>Actinomycetes</taxon>
        <taxon>Mycobacteriales</taxon>
        <taxon>Mycobacteriaceae</taxon>
        <taxon>Mycobacterium</taxon>
    </lineage>
</organism>
<sequence length="110" mass="11471">MLLISLLGVAGGWGWKGLVPPPVGAFAGGSWARRDGGWGLGGWRASDPGAQYSAVGVGDGQSVGGSGDGDDAAVVAAVVIRAQRRSRKFMTRPDELKRVRRECVPRIGLR</sequence>
<reference evidence="1 2" key="1">
    <citation type="submission" date="2017-02" db="EMBL/GenBank/DDBJ databases">
        <title>Complete genome sequences of Mycobacterium kansasii strains isolated from rhesus macaques.</title>
        <authorList>
            <person name="Panda A."/>
            <person name="Nagaraj S."/>
            <person name="Zhao X."/>
            <person name="Tettelin H."/>
            <person name="Detolla L.J."/>
        </authorList>
    </citation>
    <scope>NUCLEOTIDE SEQUENCE [LARGE SCALE GENOMIC DNA]</scope>
    <source>
        <strain evidence="1 2">11-3813</strain>
    </source>
</reference>
<protein>
    <submittedName>
        <fullName evidence="1">Uncharacterized protein</fullName>
    </submittedName>
</protein>
<comment type="caution">
    <text evidence="1">The sequence shown here is derived from an EMBL/GenBank/DDBJ whole genome shotgun (WGS) entry which is preliminary data.</text>
</comment>
<name>A0A1V3WUX7_MYCKA</name>
<dbReference type="EMBL" id="MVBM01000006">
    <property type="protein sequence ID" value="OOK70346.1"/>
    <property type="molecule type" value="Genomic_DNA"/>
</dbReference>
<proteinExistence type="predicted"/>
<gene>
    <name evidence="1" type="ORF">BZL30_6584</name>
</gene>
<dbReference type="Proteomes" id="UP000189229">
    <property type="component" value="Unassembled WGS sequence"/>
</dbReference>
<evidence type="ECO:0000313" key="1">
    <source>
        <dbReference type="EMBL" id="OOK70346.1"/>
    </source>
</evidence>